<name>A0A7J7P4W0_9MAGN</name>
<dbReference type="FunFam" id="3.40.50.1000:FF:000052">
    <property type="entry name" value="Alpha,alpha-trehalose-phosphate synthase [UDP-forming] 6"/>
    <property type="match status" value="1"/>
</dbReference>
<evidence type="ECO:0000313" key="3">
    <source>
        <dbReference type="EMBL" id="KAF6174479.1"/>
    </source>
</evidence>
<gene>
    <name evidence="3" type="ORF">GIB67_004673</name>
</gene>
<comment type="similarity">
    <text evidence="2">In the C-terminal section; belongs to the trehalose phosphatase family.</text>
</comment>
<protein>
    <recommendedName>
        <fullName evidence="5">Trehalose-6-phosphate synthase</fullName>
    </recommendedName>
</protein>
<dbReference type="InterPro" id="IPR023214">
    <property type="entry name" value="HAD_sf"/>
</dbReference>
<reference evidence="3 4" key="1">
    <citation type="journal article" date="2020" name="IScience">
        <title>Genome Sequencing of the Endangered Kingdonia uniflora (Circaeasteraceae, Ranunculales) Reveals Potential Mechanisms of Evolutionary Specialization.</title>
        <authorList>
            <person name="Sun Y."/>
            <person name="Deng T."/>
            <person name="Zhang A."/>
            <person name="Moore M.J."/>
            <person name="Landis J.B."/>
            <person name="Lin N."/>
            <person name="Zhang H."/>
            <person name="Zhang X."/>
            <person name="Huang J."/>
            <person name="Zhang X."/>
            <person name="Sun H."/>
            <person name="Wang H."/>
        </authorList>
    </citation>
    <scope>NUCLEOTIDE SEQUENCE [LARGE SCALE GENOMIC DNA]</scope>
    <source>
        <strain evidence="3">TB1705</strain>
        <tissue evidence="3">Leaf</tissue>
    </source>
</reference>
<keyword evidence="4" id="KW-1185">Reference proteome</keyword>
<dbReference type="InterPro" id="IPR036412">
    <property type="entry name" value="HAD-like_sf"/>
</dbReference>
<dbReference type="InterPro" id="IPR001830">
    <property type="entry name" value="Glyco_trans_20"/>
</dbReference>
<dbReference type="PANTHER" id="PTHR10788">
    <property type="entry name" value="TREHALOSE-6-PHOSPHATE SYNTHASE"/>
    <property type="match status" value="1"/>
</dbReference>
<accession>A0A7J7P4W0</accession>
<dbReference type="SUPFAM" id="SSF56784">
    <property type="entry name" value="HAD-like"/>
    <property type="match status" value="1"/>
</dbReference>
<dbReference type="OrthoDB" id="755951at2759"/>
<evidence type="ECO:0000313" key="4">
    <source>
        <dbReference type="Proteomes" id="UP000541444"/>
    </source>
</evidence>
<dbReference type="Pfam" id="PF02358">
    <property type="entry name" value="Trehalose_PPase"/>
    <property type="match status" value="1"/>
</dbReference>
<dbReference type="AlphaFoldDB" id="A0A7J7P4W0"/>
<dbReference type="GO" id="GO:0004805">
    <property type="term" value="F:trehalose-phosphatase activity"/>
    <property type="evidence" value="ECO:0007669"/>
    <property type="project" value="TreeGrafter"/>
</dbReference>
<comment type="caution">
    <text evidence="3">The sequence shown here is derived from an EMBL/GenBank/DDBJ whole genome shotgun (WGS) entry which is preliminary data.</text>
</comment>
<dbReference type="GO" id="GO:0005992">
    <property type="term" value="P:trehalose biosynthetic process"/>
    <property type="evidence" value="ECO:0007669"/>
    <property type="project" value="InterPro"/>
</dbReference>
<dbReference type="EMBL" id="JACGCM010000262">
    <property type="protein sequence ID" value="KAF6174479.1"/>
    <property type="molecule type" value="Genomic_DNA"/>
</dbReference>
<dbReference type="PANTHER" id="PTHR10788:SF14">
    <property type="entry name" value="ALPHA,ALPHA-TREHALOSE-PHOSPHATE SYNTHASE [UDP-FORMING] 9-RELATED"/>
    <property type="match status" value="1"/>
</dbReference>
<proteinExistence type="inferred from homology"/>
<evidence type="ECO:0000256" key="2">
    <source>
        <dbReference type="ARBA" id="ARBA00006330"/>
    </source>
</evidence>
<dbReference type="Gene3D" id="3.40.50.1000">
    <property type="entry name" value="HAD superfamily/HAD-like"/>
    <property type="match status" value="1"/>
</dbReference>
<sequence length="126" mass="14162">MLDHLENVLTNELIVVKKGQDIVEVRPQGISKGLVVENFTSTMVCNEKLADIVMCIGDDRSDEDMFEKVLSIINNPLLPTVLEIFACTVGQKPSKEKYYLDDSFEVVSFPGCLSKQYDIRGQFSRA</sequence>
<comment type="similarity">
    <text evidence="1">In the N-terminal section; belongs to the glycosyltransferase 20 family.</text>
</comment>
<evidence type="ECO:0000256" key="1">
    <source>
        <dbReference type="ARBA" id="ARBA00005409"/>
    </source>
</evidence>
<dbReference type="InterPro" id="IPR003337">
    <property type="entry name" value="Trehalose_PPase"/>
</dbReference>
<dbReference type="Proteomes" id="UP000541444">
    <property type="component" value="Unassembled WGS sequence"/>
</dbReference>
<evidence type="ECO:0008006" key="5">
    <source>
        <dbReference type="Google" id="ProtNLM"/>
    </source>
</evidence>
<organism evidence="3 4">
    <name type="scientific">Kingdonia uniflora</name>
    <dbReference type="NCBI Taxonomy" id="39325"/>
    <lineage>
        <taxon>Eukaryota</taxon>
        <taxon>Viridiplantae</taxon>
        <taxon>Streptophyta</taxon>
        <taxon>Embryophyta</taxon>
        <taxon>Tracheophyta</taxon>
        <taxon>Spermatophyta</taxon>
        <taxon>Magnoliopsida</taxon>
        <taxon>Ranunculales</taxon>
        <taxon>Circaeasteraceae</taxon>
        <taxon>Kingdonia</taxon>
    </lineage>
</organism>
<dbReference type="GO" id="GO:0005829">
    <property type="term" value="C:cytosol"/>
    <property type="evidence" value="ECO:0007669"/>
    <property type="project" value="TreeGrafter"/>
</dbReference>